<dbReference type="SMART" id="SM00448">
    <property type="entry name" value="REC"/>
    <property type="match status" value="1"/>
</dbReference>
<dbReference type="Gene3D" id="3.40.50.2300">
    <property type="match status" value="1"/>
</dbReference>
<accession>A0A9D6V151</accession>
<comment type="caution">
    <text evidence="3">The sequence shown here is derived from an EMBL/GenBank/DDBJ whole genome shotgun (WGS) entry which is preliminary data.</text>
</comment>
<evidence type="ECO:0000256" key="1">
    <source>
        <dbReference type="PROSITE-ProRule" id="PRU00169"/>
    </source>
</evidence>
<dbReference type="InterPro" id="IPR011006">
    <property type="entry name" value="CheY-like_superfamily"/>
</dbReference>
<feature type="modified residue" description="4-aspartylphosphate" evidence="1">
    <location>
        <position position="69"/>
    </location>
</feature>
<dbReference type="AlphaFoldDB" id="A0A9D6V151"/>
<name>A0A9D6V151_9BACT</name>
<protein>
    <submittedName>
        <fullName evidence="3">Response regulator</fullName>
    </submittedName>
</protein>
<dbReference type="InterPro" id="IPR052893">
    <property type="entry name" value="TCS_response_regulator"/>
</dbReference>
<dbReference type="EMBL" id="JACRDE010000240">
    <property type="protein sequence ID" value="MBI5249604.1"/>
    <property type="molecule type" value="Genomic_DNA"/>
</dbReference>
<dbReference type="SUPFAM" id="SSF52172">
    <property type="entry name" value="CheY-like"/>
    <property type="match status" value="1"/>
</dbReference>
<gene>
    <name evidence="3" type="ORF">HY912_08925</name>
</gene>
<proteinExistence type="predicted"/>
<dbReference type="PROSITE" id="PS50110">
    <property type="entry name" value="RESPONSE_REGULATORY"/>
    <property type="match status" value="1"/>
</dbReference>
<dbReference type="CDD" id="cd17557">
    <property type="entry name" value="REC_Rcp-like"/>
    <property type="match status" value="1"/>
</dbReference>
<evidence type="ECO:0000313" key="4">
    <source>
        <dbReference type="Proteomes" id="UP000807825"/>
    </source>
</evidence>
<evidence type="ECO:0000313" key="3">
    <source>
        <dbReference type="EMBL" id="MBI5249604.1"/>
    </source>
</evidence>
<dbReference type="PANTHER" id="PTHR44520">
    <property type="entry name" value="RESPONSE REGULATOR RCP1-RELATED"/>
    <property type="match status" value="1"/>
</dbReference>
<dbReference type="GO" id="GO:0000160">
    <property type="term" value="P:phosphorelay signal transduction system"/>
    <property type="evidence" value="ECO:0007669"/>
    <property type="project" value="InterPro"/>
</dbReference>
<reference evidence="3" key="1">
    <citation type="submission" date="2020-07" db="EMBL/GenBank/DDBJ databases">
        <title>Huge and variable diversity of episymbiotic CPR bacteria and DPANN archaea in groundwater ecosystems.</title>
        <authorList>
            <person name="He C.Y."/>
            <person name="Keren R."/>
            <person name="Whittaker M."/>
            <person name="Farag I.F."/>
            <person name="Doudna J."/>
            <person name="Cate J.H.D."/>
            <person name="Banfield J.F."/>
        </authorList>
    </citation>
    <scope>NUCLEOTIDE SEQUENCE</scope>
    <source>
        <strain evidence="3">NC_groundwater_1664_Pr3_B-0.1um_52_9</strain>
    </source>
</reference>
<dbReference type="Proteomes" id="UP000807825">
    <property type="component" value="Unassembled WGS sequence"/>
</dbReference>
<sequence>MNPQSENQCIEILLVEDNPGDVRLTKEALKEGKILNNLSVVPDGIEALAFLRREGRYENAPRPELILLDLNLPKKDGREVLAEIKQDPSLKIIPVVVLTSSAAEQDIIKSYKLHANCYITKPVDFDQFIEVVKSIEHFWLVIVRRPQET</sequence>
<dbReference type="InterPro" id="IPR001789">
    <property type="entry name" value="Sig_transdc_resp-reg_receiver"/>
</dbReference>
<organism evidence="3 4">
    <name type="scientific">Desulfomonile tiedjei</name>
    <dbReference type="NCBI Taxonomy" id="2358"/>
    <lineage>
        <taxon>Bacteria</taxon>
        <taxon>Pseudomonadati</taxon>
        <taxon>Thermodesulfobacteriota</taxon>
        <taxon>Desulfomonilia</taxon>
        <taxon>Desulfomonilales</taxon>
        <taxon>Desulfomonilaceae</taxon>
        <taxon>Desulfomonile</taxon>
    </lineage>
</organism>
<feature type="domain" description="Response regulatory" evidence="2">
    <location>
        <begin position="11"/>
        <end position="136"/>
    </location>
</feature>
<dbReference type="PANTHER" id="PTHR44520:SF2">
    <property type="entry name" value="RESPONSE REGULATOR RCP1"/>
    <property type="match status" value="1"/>
</dbReference>
<keyword evidence="1" id="KW-0597">Phosphoprotein</keyword>
<evidence type="ECO:0000259" key="2">
    <source>
        <dbReference type="PROSITE" id="PS50110"/>
    </source>
</evidence>
<dbReference type="Pfam" id="PF00072">
    <property type="entry name" value="Response_reg"/>
    <property type="match status" value="1"/>
</dbReference>